<keyword evidence="3" id="KW-1185">Reference proteome</keyword>
<evidence type="ECO:0000256" key="1">
    <source>
        <dbReference type="SAM" id="Phobius"/>
    </source>
</evidence>
<gene>
    <name evidence="2" type="ORF">HMPREF1064_02264</name>
</gene>
<dbReference type="EMBL" id="AGXJ01000036">
    <property type="protein sequence ID" value="EIY34391.1"/>
    <property type="molecule type" value="Genomic_DNA"/>
</dbReference>
<accession>I9QX25</accession>
<dbReference type="Proteomes" id="UP000005974">
    <property type="component" value="Unassembled WGS sequence"/>
</dbReference>
<feature type="transmembrane region" description="Helical" evidence="1">
    <location>
        <begin position="21"/>
        <end position="39"/>
    </location>
</feature>
<evidence type="ECO:0000313" key="2">
    <source>
        <dbReference type="EMBL" id="EIY34391.1"/>
    </source>
</evidence>
<comment type="caution">
    <text evidence="2">The sequence shown here is derived from an EMBL/GenBank/DDBJ whole genome shotgun (WGS) entry which is preliminary data.</text>
</comment>
<reference evidence="2 3" key="1">
    <citation type="submission" date="2012-02" db="EMBL/GenBank/DDBJ databases">
        <title>The Genome Sequence of Bacteroides dorei CL02T12C06.</title>
        <authorList>
            <consortium name="The Broad Institute Genome Sequencing Platform"/>
            <person name="Earl A."/>
            <person name="Ward D."/>
            <person name="Feldgarden M."/>
            <person name="Gevers D."/>
            <person name="Zitomersky N.L."/>
            <person name="Coyne M.J."/>
            <person name="Comstock L.E."/>
            <person name="Young S.K."/>
            <person name="Zeng Q."/>
            <person name="Gargeya S."/>
            <person name="Fitzgerald M."/>
            <person name="Haas B."/>
            <person name="Abouelleil A."/>
            <person name="Alvarado L."/>
            <person name="Arachchi H.M."/>
            <person name="Berlin A."/>
            <person name="Chapman S.B."/>
            <person name="Gearin G."/>
            <person name="Goldberg J."/>
            <person name="Griggs A."/>
            <person name="Gujja S."/>
            <person name="Hansen M."/>
            <person name="Heiman D."/>
            <person name="Howarth C."/>
            <person name="Larimer J."/>
            <person name="Lui A."/>
            <person name="MacDonald P.J.P."/>
            <person name="McCowen C."/>
            <person name="Montmayeur A."/>
            <person name="Murphy C."/>
            <person name="Neiman D."/>
            <person name="Pearson M."/>
            <person name="Priest M."/>
            <person name="Roberts A."/>
            <person name="Saif S."/>
            <person name="Shea T."/>
            <person name="Sisk P."/>
            <person name="Stolte C."/>
            <person name="Sykes S."/>
            <person name="Wortman J."/>
            <person name="Nusbaum C."/>
            <person name="Birren B."/>
        </authorList>
    </citation>
    <scope>NUCLEOTIDE SEQUENCE [LARGE SCALE GENOMIC DNA]</scope>
    <source>
        <strain evidence="2 3">CL02T12C06</strain>
    </source>
</reference>
<dbReference type="PATRIC" id="fig|997876.3.peg.2316"/>
<evidence type="ECO:0000313" key="3">
    <source>
        <dbReference type="Proteomes" id="UP000005974"/>
    </source>
</evidence>
<dbReference type="AlphaFoldDB" id="I9QX25"/>
<keyword evidence="1" id="KW-0812">Transmembrane</keyword>
<dbReference type="HOGENOM" id="CLU_203699_0_0_10"/>
<protein>
    <submittedName>
        <fullName evidence="2">Uncharacterized protein</fullName>
    </submittedName>
</protein>
<keyword evidence="1" id="KW-0472">Membrane</keyword>
<sequence>MYLCNVSQTGDMKRLAKLLKLSFIVVGWIVFILLSYVAFKDEKTVILV</sequence>
<organism evidence="2 3">
    <name type="scientific">Phocaeicola dorei CL02T12C06</name>
    <dbReference type="NCBI Taxonomy" id="997876"/>
    <lineage>
        <taxon>Bacteria</taxon>
        <taxon>Pseudomonadati</taxon>
        <taxon>Bacteroidota</taxon>
        <taxon>Bacteroidia</taxon>
        <taxon>Bacteroidales</taxon>
        <taxon>Bacteroidaceae</taxon>
        <taxon>Phocaeicola</taxon>
    </lineage>
</organism>
<keyword evidence="1" id="KW-1133">Transmembrane helix</keyword>
<name>I9QX25_9BACT</name>
<proteinExistence type="predicted"/>